<feature type="domain" description="4-oxalocrotonate tautomerase-like" evidence="5">
    <location>
        <begin position="2"/>
        <end position="60"/>
    </location>
</feature>
<name>A0A118KHT9_BURCE</name>
<dbReference type="InterPro" id="IPR018191">
    <property type="entry name" value="4-OT"/>
</dbReference>
<dbReference type="Gene3D" id="3.30.429.10">
    <property type="entry name" value="Macrophage Migration Inhibitory Factor"/>
    <property type="match status" value="1"/>
</dbReference>
<dbReference type="PANTHER" id="PTHR35530">
    <property type="entry name" value="TAUTOMERASE-RELATED"/>
    <property type="match status" value="1"/>
</dbReference>
<evidence type="ECO:0000259" key="5">
    <source>
        <dbReference type="Pfam" id="PF01361"/>
    </source>
</evidence>
<dbReference type="EMBL" id="LOYH01000058">
    <property type="protein sequence ID" value="KVK80954.1"/>
    <property type="molecule type" value="Genomic_DNA"/>
</dbReference>
<dbReference type="NCBIfam" id="TIGR00013">
    <property type="entry name" value="taut"/>
    <property type="match status" value="1"/>
</dbReference>
<evidence type="ECO:0000256" key="4">
    <source>
        <dbReference type="RuleBase" id="RU362032"/>
    </source>
</evidence>
<accession>A0A118KHT9</accession>
<gene>
    <name evidence="6" type="ORF">WS90_16925</name>
</gene>
<evidence type="ECO:0000256" key="2">
    <source>
        <dbReference type="ARBA" id="ARBA00023235"/>
    </source>
</evidence>
<organism evidence="6 7">
    <name type="scientific">Burkholderia cepacia</name>
    <name type="common">Pseudomonas cepacia</name>
    <dbReference type="NCBI Taxonomy" id="292"/>
    <lineage>
        <taxon>Bacteria</taxon>
        <taxon>Pseudomonadati</taxon>
        <taxon>Pseudomonadota</taxon>
        <taxon>Betaproteobacteria</taxon>
        <taxon>Burkholderiales</taxon>
        <taxon>Burkholderiaceae</taxon>
        <taxon>Burkholderia</taxon>
        <taxon>Burkholderia cepacia complex</taxon>
    </lineage>
</organism>
<dbReference type="InterPro" id="IPR004370">
    <property type="entry name" value="4-OT-like_dom"/>
</dbReference>
<dbReference type="SUPFAM" id="SSF55331">
    <property type="entry name" value="Tautomerase/MIF"/>
    <property type="match status" value="1"/>
</dbReference>
<dbReference type="GO" id="GO:0016853">
    <property type="term" value="F:isomerase activity"/>
    <property type="evidence" value="ECO:0007669"/>
    <property type="project" value="UniProtKB-UniRule"/>
</dbReference>
<dbReference type="EC" id="5.3.2.-" evidence="4"/>
<sequence>MPFVNIKITRDHPSPAQKADLVREISDSLFRILGKTPDMTVILIEEHDTEFWGVGGRLLSESKS</sequence>
<dbReference type="InterPro" id="IPR014347">
    <property type="entry name" value="Tautomerase/MIF_sf"/>
</dbReference>
<evidence type="ECO:0000313" key="7">
    <source>
        <dbReference type="Proteomes" id="UP000069001"/>
    </source>
</evidence>
<protein>
    <recommendedName>
        <fullName evidence="4">Tautomerase</fullName>
        <ecNumber evidence="4">5.3.2.-</ecNumber>
    </recommendedName>
</protein>
<dbReference type="RefSeq" id="WP_081074624.1">
    <property type="nucleotide sequence ID" value="NZ_LOYH01000058.1"/>
</dbReference>
<comment type="similarity">
    <text evidence="1 4">Belongs to the 4-oxalocrotonate tautomerase family.</text>
</comment>
<reference evidence="6 7" key="1">
    <citation type="submission" date="2015-11" db="EMBL/GenBank/DDBJ databases">
        <title>Expanding the genomic diversity of Burkholderia species for the development of highly accurate diagnostics.</title>
        <authorList>
            <person name="Sahl J."/>
            <person name="Keim P."/>
            <person name="Wagner D."/>
        </authorList>
    </citation>
    <scope>NUCLEOTIDE SEQUENCE [LARGE SCALE GENOMIC DNA]</scope>
    <source>
        <strain evidence="6 7">MSMB1302</strain>
    </source>
</reference>
<keyword evidence="2 4" id="KW-0413">Isomerase</keyword>
<dbReference type="AlphaFoldDB" id="A0A118KHT9"/>
<comment type="caution">
    <text evidence="6">The sequence shown here is derived from an EMBL/GenBank/DDBJ whole genome shotgun (WGS) entry which is preliminary data.</text>
</comment>
<dbReference type="Pfam" id="PF01361">
    <property type="entry name" value="Tautomerase"/>
    <property type="match status" value="1"/>
</dbReference>
<evidence type="ECO:0000256" key="3">
    <source>
        <dbReference type="PIRSR" id="PIRSR618191-1"/>
    </source>
</evidence>
<dbReference type="PANTHER" id="PTHR35530:SF1">
    <property type="entry name" value="2-HYDROXYMUCONATE TAUTOMERASE"/>
    <property type="match status" value="1"/>
</dbReference>
<evidence type="ECO:0000256" key="1">
    <source>
        <dbReference type="ARBA" id="ARBA00006723"/>
    </source>
</evidence>
<dbReference type="Proteomes" id="UP000069001">
    <property type="component" value="Unassembled WGS sequence"/>
</dbReference>
<feature type="active site" description="Proton acceptor; via imino nitrogen" evidence="3">
    <location>
        <position position="2"/>
    </location>
</feature>
<proteinExistence type="inferred from homology"/>
<evidence type="ECO:0000313" key="6">
    <source>
        <dbReference type="EMBL" id="KVK80954.1"/>
    </source>
</evidence>